<proteinExistence type="predicted"/>
<keyword evidence="1" id="KW-0812">Transmembrane</keyword>
<feature type="transmembrane region" description="Helical" evidence="1">
    <location>
        <begin position="97"/>
        <end position="118"/>
    </location>
</feature>
<evidence type="ECO:0000313" key="2">
    <source>
        <dbReference type="EMBL" id="RHB35879.1"/>
    </source>
</evidence>
<dbReference type="InterPro" id="IPR021257">
    <property type="entry name" value="DUF2809"/>
</dbReference>
<name>A0A413VQP2_9BACE</name>
<protein>
    <submittedName>
        <fullName evidence="2">DUF2809 domain-containing protein</fullName>
    </submittedName>
</protein>
<keyword evidence="1" id="KW-0472">Membrane</keyword>
<feature type="transmembrane region" description="Helical" evidence="1">
    <location>
        <begin position="32"/>
        <end position="51"/>
    </location>
</feature>
<evidence type="ECO:0000256" key="1">
    <source>
        <dbReference type="SAM" id="Phobius"/>
    </source>
</evidence>
<dbReference type="EMBL" id="QSGO01000005">
    <property type="protein sequence ID" value="RHB35879.1"/>
    <property type="molecule type" value="Genomic_DNA"/>
</dbReference>
<reference evidence="2 3" key="1">
    <citation type="submission" date="2018-08" db="EMBL/GenBank/DDBJ databases">
        <title>A genome reference for cultivated species of the human gut microbiota.</title>
        <authorList>
            <person name="Zou Y."/>
            <person name="Xue W."/>
            <person name="Luo G."/>
        </authorList>
    </citation>
    <scope>NUCLEOTIDE SEQUENCE [LARGE SCALE GENOMIC DNA]</scope>
    <source>
        <strain evidence="2 3">AM40-30BH</strain>
    </source>
</reference>
<accession>A0A413VQP2</accession>
<dbReference type="RefSeq" id="WP_122201320.1">
    <property type="nucleotide sequence ID" value="NZ_CABJFV010000005.1"/>
</dbReference>
<organism evidence="2 3">
    <name type="scientific">Bacteroides nordii</name>
    <dbReference type="NCBI Taxonomy" id="291645"/>
    <lineage>
        <taxon>Bacteria</taxon>
        <taxon>Pseudomonadati</taxon>
        <taxon>Bacteroidota</taxon>
        <taxon>Bacteroidia</taxon>
        <taxon>Bacteroidales</taxon>
        <taxon>Bacteroidaceae</taxon>
        <taxon>Bacteroides</taxon>
    </lineage>
</organism>
<gene>
    <name evidence="2" type="ORF">DW888_08495</name>
</gene>
<evidence type="ECO:0000313" key="3">
    <source>
        <dbReference type="Proteomes" id="UP000284379"/>
    </source>
</evidence>
<dbReference type="Proteomes" id="UP000284379">
    <property type="component" value="Unassembled WGS sequence"/>
</dbReference>
<dbReference type="AlphaFoldDB" id="A0A413VQP2"/>
<comment type="caution">
    <text evidence="2">The sequence shown here is derived from an EMBL/GenBank/DDBJ whole genome shotgun (WGS) entry which is preliminary data.</text>
</comment>
<sequence length="143" mass="16913">MKKRIIYALCFLAILIIEIIIGVYVHDTFVRPYVGDILVVVLIYCFIRIFVPRSLRWLPVYVFAFACFIEILQYFQLADVMGLSENGLARIVLGSTFDWKDILCYAIGCLLLLLIEYIERKIVRHRRETQSLIGYKNRTHWYL</sequence>
<dbReference type="Pfam" id="PF10990">
    <property type="entry name" value="DUF2809"/>
    <property type="match status" value="1"/>
</dbReference>
<feature type="transmembrane region" description="Helical" evidence="1">
    <location>
        <begin position="58"/>
        <end position="77"/>
    </location>
</feature>
<keyword evidence="1" id="KW-1133">Transmembrane helix</keyword>
<feature type="transmembrane region" description="Helical" evidence="1">
    <location>
        <begin position="5"/>
        <end position="26"/>
    </location>
</feature>